<evidence type="ECO:0000313" key="2">
    <source>
        <dbReference type="EMBL" id="CBY39526.1"/>
    </source>
</evidence>
<protein>
    <submittedName>
        <fullName evidence="2">Uncharacterized protein</fullName>
    </submittedName>
</protein>
<proteinExistence type="predicted"/>
<feature type="compositionally biased region" description="Low complexity" evidence="1">
    <location>
        <begin position="132"/>
        <end position="142"/>
    </location>
</feature>
<evidence type="ECO:0000256" key="1">
    <source>
        <dbReference type="SAM" id="MobiDB-lite"/>
    </source>
</evidence>
<feature type="region of interest" description="Disordered" evidence="1">
    <location>
        <begin position="409"/>
        <end position="465"/>
    </location>
</feature>
<name>E4YVP1_OIKDI</name>
<dbReference type="Proteomes" id="UP000011014">
    <property type="component" value="Unassembled WGS sequence"/>
</dbReference>
<accession>E4YVP1</accession>
<organism evidence="2">
    <name type="scientific">Oikopleura dioica</name>
    <name type="common">Tunicate</name>
    <dbReference type="NCBI Taxonomy" id="34765"/>
    <lineage>
        <taxon>Eukaryota</taxon>
        <taxon>Metazoa</taxon>
        <taxon>Chordata</taxon>
        <taxon>Tunicata</taxon>
        <taxon>Appendicularia</taxon>
        <taxon>Copelata</taxon>
        <taxon>Oikopleuridae</taxon>
        <taxon>Oikopleura</taxon>
    </lineage>
</organism>
<feature type="compositionally biased region" description="Polar residues" evidence="1">
    <location>
        <begin position="143"/>
        <end position="153"/>
    </location>
</feature>
<gene>
    <name evidence="2" type="ORF">GSOID_T00020097001</name>
</gene>
<sequence length="465" mass="51825">MGACTSTAAGSSSAEACDNVYRIRQLDEKYRRKQLFILRLTDKQIIIMRKGRREKPEKTISLYPDNNSLYVLRYGIPELAQPAILLEVKGFRNEPDVQYLFYCKRHEKLFEQLQKRISEASKRISRGTLRYTPVSTPTPTTPGHNTSQQNSFHQPPHLNGSIHSHSTPQMVDPLALPHFLPSSLGSSSQPLAGDNNYVNTEQPVIPQTPRNSSSFGGSRFNTPLSPVAEDGQPLNNLDQACGKFVLEQPPLTRADLQKRRMAPPKLSPPSTFEPNWPGMPPQMRFGSSSIFCGSGGITDRETVTSRTSLSTRSSGLLNQLSARSDCEPLLMPSNVSTPNPNHQLRFKQHNSSDPIYVQPSQSDEFTAPRTPGISSFTAPPQSCKRFIFPPMDELKRPEGSSMNYVTVEHNSMSSSNSTPRTPKTPGTTVQYTPVDFQKTEELHRSQSITRVDSTRSRSALLPQKN</sequence>
<dbReference type="EMBL" id="FN655563">
    <property type="protein sequence ID" value="CBY39526.1"/>
    <property type="molecule type" value="Genomic_DNA"/>
</dbReference>
<feature type="compositionally biased region" description="Polar residues" evidence="1">
    <location>
        <begin position="409"/>
        <end position="431"/>
    </location>
</feature>
<feature type="region of interest" description="Disordered" evidence="1">
    <location>
        <begin position="130"/>
        <end position="166"/>
    </location>
</feature>
<feature type="region of interest" description="Disordered" evidence="1">
    <location>
        <begin position="251"/>
        <end position="275"/>
    </location>
</feature>
<dbReference type="AlphaFoldDB" id="E4YVP1"/>
<reference evidence="2" key="1">
    <citation type="journal article" date="2010" name="Science">
        <title>Plasticity of animal genome architecture unmasked by rapid evolution of a pelagic tunicate.</title>
        <authorList>
            <person name="Denoeud F."/>
            <person name="Henriet S."/>
            <person name="Mungpakdee S."/>
            <person name="Aury J.M."/>
            <person name="Da Silva C."/>
            <person name="Brinkmann H."/>
            <person name="Mikhaleva J."/>
            <person name="Olsen L.C."/>
            <person name="Jubin C."/>
            <person name="Canestro C."/>
            <person name="Bouquet J.M."/>
            <person name="Danks G."/>
            <person name="Poulain J."/>
            <person name="Campsteijn C."/>
            <person name="Adamski M."/>
            <person name="Cross I."/>
            <person name="Yadetie F."/>
            <person name="Muffato M."/>
            <person name="Louis A."/>
            <person name="Butcher S."/>
            <person name="Tsagkogeorga G."/>
            <person name="Konrad A."/>
            <person name="Singh S."/>
            <person name="Jensen M.F."/>
            <person name="Cong E.H."/>
            <person name="Eikeseth-Otteraa H."/>
            <person name="Noel B."/>
            <person name="Anthouard V."/>
            <person name="Porcel B.M."/>
            <person name="Kachouri-Lafond R."/>
            <person name="Nishino A."/>
            <person name="Ugolini M."/>
            <person name="Chourrout P."/>
            <person name="Nishida H."/>
            <person name="Aasland R."/>
            <person name="Huzurbazar S."/>
            <person name="Westhof E."/>
            <person name="Delsuc F."/>
            <person name="Lehrach H."/>
            <person name="Reinhardt R."/>
            <person name="Weissenbach J."/>
            <person name="Roy S.W."/>
            <person name="Artiguenave F."/>
            <person name="Postlethwait J.H."/>
            <person name="Manak J.R."/>
            <person name="Thompson E.M."/>
            <person name="Jaillon O."/>
            <person name="Du Pasquier L."/>
            <person name="Boudinot P."/>
            <person name="Liberles D.A."/>
            <person name="Volff J.N."/>
            <person name="Philippe H."/>
            <person name="Lenhard B."/>
            <person name="Roest Crollius H."/>
            <person name="Wincker P."/>
            <person name="Chourrout D."/>
        </authorList>
    </citation>
    <scope>NUCLEOTIDE SEQUENCE [LARGE SCALE GENOMIC DNA]</scope>
</reference>